<keyword evidence="2" id="KW-0882">Thioester bond</keyword>
<dbReference type="GO" id="GO:0000272">
    <property type="term" value="P:polysaccharide catabolic process"/>
    <property type="evidence" value="ECO:0007669"/>
    <property type="project" value="InterPro"/>
</dbReference>
<dbReference type="SUPFAM" id="SSF49384">
    <property type="entry name" value="Carbohydrate-binding domain"/>
    <property type="match status" value="2"/>
</dbReference>
<comment type="caution">
    <text evidence="5">The sequence shown here is derived from an EMBL/GenBank/DDBJ whole genome shotgun (WGS) entry which is preliminary data.</text>
</comment>
<feature type="domain" description="Cohesin" evidence="3">
    <location>
        <begin position="499"/>
        <end position="609"/>
    </location>
</feature>
<sequence length="1742" mass="190347">MGELQRFLAVAVIICCLIGVAYAGANGNDTEEGGYSDPPYFVLNDEYGADVPKQTDSTSLQALIDQNSDATIRIGSDEVPAGQTVDIPVSVANVTGVEGVGFLIFFESEMVDIEDVVVAPGLPSGTLVTYNVTHFGEEDYGEEYEYYTGPGYHHESLLRVAVTIPSETPLNIGATPQDIVLITVRAESGVSGEAWLDFNWAEWSHGFDAVDFDWEKMHSGVVTILPPELPDLAVHEIISPDHIKKYKNGTIMMDPTFVIRNVGRAPVNQDFKIRMTFVDRSENWELLGYTIPVNSNFTIYTAITLDPSSSITHVRVADDGPDYQVLEITHGVDISTGMKKIAIEINPEPRAFEEIRYDNNYHEMQAWVTYPDLVPVLDTTLIEGLPSSQTVINADVIPGTHRVTYGVSNDGDVSAVPTYLRVARDGVNEFISVPALAPGENWTASETIQLDKTKGTKTYTVEVNSRGQAQEEPTERILYPDQGQVSKTITSEFASFKPVTVILPHVTGASAEIKDVPVVLSNVSAGAPVRSFSIPVTYDPTVCRYVGSAPATGVTVTNPGYGRLLVEGTNVNYATDTTVATLRFQAQSEAGRTADFGSTTAATVRTDNNNFLELEITGGTFTQDRVTDARVSLWAPTSGPVDSTVSLSVSVWNTKATPVNVSANVTTGGAVLWEQDEIALGAYQSRYFTVNTWQPDTAGQQTLTATIAGDDNPAGNVATRSVRIDSYNLEITNQNEGWWEQYYGYNRSVVQGNSVMLGTYYTANQPGQVNGRLRMWGPDGTEIDLTQNNPIQMNYWNPAERTFYGYQSTWNSAIWYSIVPRELGTFTYSIELDAKGESDFVNGTLVVREPFVDIKVLRSTALDGTDAAGEINFEIFNRNPSEGREITITASAGAEGRTLQGLEYLIGYPHGCPEQTMSPAFAALRVKQYYAEHDGLTDSLNASVRRTMDQAFDRMKATSTANPQRLDTGRFSTADYGAWAWGTTSAPSLFYTLQPNYVFSELKKDMINDPGYWNVDIFNTTEINLSASTLWLIDQQIETGTHEGGWHSWGYISNRYEWTGFISEKFVGEFEFLTPATQVLVNQSLNRSADYLLTDGKDTPTTKALAFRIFGLHAIKEHYSDDQALVGEIDDKIPELRDALIADRKTDAAGNFYWEDGWYAESEATAYAILALNRSGLSTDDENIAGGLRYLISQYDSNGRWGNTRATGAVVNTLMELQVKTDFTFTANVGVNYGGNVIRAPETLTFDNANVRHSFTLTPQQVDDLYGDAVANRLGTIAITGKSDAGPDAVKMVVAVQSFEKVPLSVARATFGEVARIPEVFIDPIATDFFLDVTIPVADPAGLEIGDDVDVVFTVDNTGPGNINQTVMIIEIPISAGVNFTGADTGENSAYYLSNPSDPVSKVYLSHMVNRTAGRLYVYPGSDDESQPSIVAGEIKNFYVPLRFGESGSQTVEARVYPMYDDEWMAVGDATATIRGFGTLTVSAVDEDGDPVNADFYVNDISVGTGVNTTTIERIEDTYNVAIYGTGVDRWLNTTLRVNTGEVTDYSAQFVTDTGLPHITTVTGAAGDVLVMPPEIEETISETSTNHWNAAVTAKQIFNSTISSSGGIATIAVDVPTINRTLGTALVNDTVTFSYRNVTGWQGPFDVRDYISEGVVLISDLDTGQIDQIILTFEGRPLGDVDGSGTVTILDARDIAWSTVGSKQLSFNDRFYADVQDTGMVTILDARDVAWYTVGERDRYYQ</sequence>
<dbReference type="GO" id="GO:0030246">
    <property type="term" value="F:carbohydrate binding"/>
    <property type="evidence" value="ECO:0007669"/>
    <property type="project" value="InterPro"/>
</dbReference>
<dbReference type="SMART" id="SM01419">
    <property type="entry name" value="Thiol-ester_cl"/>
    <property type="match status" value="1"/>
</dbReference>
<proteinExistence type="predicted"/>
<organism evidence="5 6">
    <name type="scientific">Methanocalculus chunghsingensis</name>
    <dbReference type="NCBI Taxonomy" id="156457"/>
    <lineage>
        <taxon>Archaea</taxon>
        <taxon>Methanobacteriati</taxon>
        <taxon>Methanobacteriota</taxon>
        <taxon>Stenosarchaea group</taxon>
        <taxon>Methanomicrobia</taxon>
        <taxon>Methanomicrobiales</taxon>
        <taxon>Methanocalculaceae</taxon>
        <taxon>Methanocalculus</taxon>
    </lineage>
</organism>
<name>A0A8J8B584_9EURY</name>
<evidence type="ECO:0000313" key="5">
    <source>
        <dbReference type="EMBL" id="MBR1368848.1"/>
    </source>
</evidence>
<dbReference type="Gene3D" id="1.50.10.20">
    <property type="match status" value="1"/>
</dbReference>
<dbReference type="RefSeq" id="WP_211530500.1">
    <property type="nucleotide sequence ID" value="NZ_JWHL01000005.1"/>
</dbReference>
<dbReference type="InterPro" id="IPR002102">
    <property type="entry name" value="Cohesin_dom"/>
</dbReference>
<gene>
    <name evidence="5" type="ORF">RJ53_04705</name>
</gene>
<dbReference type="CDD" id="cd02891">
    <property type="entry name" value="A2M_like"/>
    <property type="match status" value="1"/>
</dbReference>
<dbReference type="Gene3D" id="2.60.40.680">
    <property type="match status" value="2"/>
</dbReference>
<dbReference type="OrthoDB" id="112062at2157"/>
<dbReference type="InterPro" id="IPR008930">
    <property type="entry name" value="Terpenoid_cyclase/PrenylTrfase"/>
</dbReference>
<dbReference type="PANTHER" id="PTHR11412">
    <property type="entry name" value="MACROGLOBULIN / COMPLEMENT"/>
    <property type="match status" value="1"/>
</dbReference>
<evidence type="ECO:0000313" key="6">
    <source>
        <dbReference type="Proteomes" id="UP000730161"/>
    </source>
</evidence>
<dbReference type="InterPro" id="IPR013783">
    <property type="entry name" value="Ig-like_fold"/>
</dbReference>
<evidence type="ECO:0000256" key="2">
    <source>
        <dbReference type="ARBA" id="ARBA00022966"/>
    </source>
</evidence>
<dbReference type="InterPro" id="IPR050473">
    <property type="entry name" value="A2M/Complement_sys"/>
</dbReference>
<keyword evidence="6" id="KW-1185">Reference proteome</keyword>
<protein>
    <submittedName>
        <fullName evidence="5">Uncharacterized protein</fullName>
    </submittedName>
</protein>
<dbReference type="EMBL" id="JWHL01000005">
    <property type="protein sequence ID" value="MBR1368848.1"/>
    <property type="molecule type" value="Genomic_DNA"/>
</dbReference>
<evidence type="ECO:0000256" key="1">
    <source>
        <dbReference type="ARBA" id="ARBA00022729"/>
    </source>
</evidence>
<dbReference type="Gene3D" id="2.60.40.10">
    <property type="entry name" value="Immunoglobulins"/>
    <property type="match status" value="1"/>
</dbReference>
<reference evidence="5" key="1">
    <citation type="submission" date="2014-12" db="EMBL/GenBank/DDBJ databases">
        <authorList>
            <person name="Huang H.-H."/>
            <person name="Chen S.-C."/>
            <person name="Lai M.-C."/>
        </authorList>
    </citation>
    <scope>NUCLEOTIDE SEQUENCE</scope>
    <source>
        <strain evidence="5">K1F9705b</strain>
    </source>
</reference>
<dbReference type="GO" id="GO:0005615">
    <property type="term" value="C:extracellular space"/>
    <property type="evidence" value="ECO:0007669"/>
    <property type="project" value="InterPro"/>
</dbReference>
<accession>A0A8J8B584</accession>
<dbReference type="InterPro" id="IPR047565">
    <property type="entry name" value="Alpha-macroglob_thiol-ester_cl"/>
</dbReference>
<dbReference type="SUPFAM" id="SSF48239">
    <property type="entry name" value="Terpenoid cyclases/Protein prenyltransferases"/>
    <property type="match status" value="1"/>
</dbReference>
<feature type="domain" description="Alpha-macroglobulin-like TED" evidence="4">
    <location>
        <begin position="900"/>
        <end position="1214"/>
    </location>
</feature>
<evidence type="ECO:0000259" key="3">
    <source>
        <dbReference type="Pfam" id="PF00963"/>
    </source>
</evidence>
<dbReference type="PANTHER" id="PTHR11412:SF136">
    <property type="entry name" value="CD109 ANTIGEN"/>
    <property type="match status" value="1"/>
</dbReference>
<dbReference type="Pfam" id="PF00963">
    <property type="entry name" value="Cohesin"/>
    <property type="match status" value="1"/>
</dbReference>
<keyword evidence="1" id="KW-0732">Signal</keyword>
<evidence type="ECO:0000259" key="4">
    <source>
        <dbReference type="Pfam" id="PF07678"/>
    </source>
</evidence>
<dbReference type="Pfam" id="PF07678">
    <property type="entry name" value="TED_complement"/>
    <property type="match status" value="1"/>
</dbReference>
<dbReference type="Proteomes" id="UP000730161">
    <property type="component" value="Unassembled WGS sequence"/>
</dbReference>
<dbReference type="InterPro" id="IPR011626">
    <property type="entry name" value="Alpha-macroglobulin_TED"/>
</dbReference>
<dbReference type="InterPro" id="IPR008965">
    <property type="entry name" value="CBM2/CBM3_carb-bd_dom_sf"/>
</dbReference>